<comment type="caution">
    <text evidence="3">The sequence shown here is derived from an EMBL/GenBank/DDBJ whole genome shotgun (WGS) entry which is preliminary data.</text>
</comment>
<feature type="compositionally biased region" description="Polar residues" evidence="1">
    <location>
        <begin position="201"/>
        <end position="215"/>
    </location>
</feature>
<keyword evidence="2" id="KW-0732">Signal</keyword>
<dbReference type="AlphaFoldDB" id="A0A8H3G170"/>
<feature type="signal peptide" evidence="2">
    <location>
        <begin position="1"/>
        <end position="21"/>
    </location>
</feature>
<name>A0A8H3G170_9LECA</name>
<evidence type="ECO:0000313" key="3">
    <source>
        <dbReference type="EMBL" id="CAF9934737.1"/>
    </source>
</evidence>
<feature type="chain" id="PRO_5034241840" evidence="2">
    <location>
        <begin position="22"/>
        <end position="264"/>
    </location>
</feature>
<dbReference type="OrthoDB" id="3564289at2759"/>
<evidence type="ECO:0000256" key="2">
    <source>
        <dbReference type="SAM" id="SignalP"/>
    </source>
</evidence>
<evidence type="ECO:0000313" key="4">
    <source>
        <dbReference type="Proteomes" id="UP000664534"/>
    </source>
</evidence>
<feature type="compositionally biased region" description="Low complexity" evidence="1">
    <location>
        <begin position="241"/>
        <end position="251"/>
    </location>
</feature>
<gene>
    <name evidence="3" type="ORF">IMSHALPRED_009826</name>
</gene>
<sequence>MRLRSLLVISVLSSLNLVSIAVPLKPQALPLKPTVRRRVAYSVVAVDGGSAATPPIAPVPDVLTLIRTSDSIETVTAAASSTPPSIETTVAINTVSELEPAKTVDITITQEVTKIPSPTTIPFYVVVNPAETPTSSSTVPLTRQNFTSVPSVKCMTSLPPPILSTSTWTSIPTISMSSASSNRVAEAAYRAEAKGPEATARYQSPSQLPAITSSSALPTASAKTYDDGMWHTSYPAWNATSSAPSSASATAVGTGRAQSLWKDG</sequence>
<protein>
    <submittedName>
        <fullName evidence="3">Uncharacterized protein</fullName>
    </submittedName>
</protein>
<feature type="region of interest" description="Disordered" evidence="1">
    <location>
        <begin position="196"/>
        <end position="215"/>
    </location>
</feature>
<evidence type="ECO:0000256" key="1">
    <source>
        <dbReference type="SAM" id="MobiDB-lite"/>
    </source>
</evidence>
<organism evidence="3 4">
    <name type="scientific">Imshaugia aleurites</name>
    <dbReference type="NCBI Taxonomy" id="172621"/>
    <lineage>
        <taxon>Eukaryota</taxon>
        <taxon>Fungi</taxon>
        <taxon>Dikarya</taxon>
        <taxon>Ascomycota</taxon>
        <taxon>Pezizomycotina</taxon>
        <taxon>Lecanoromycetes</taxon>
        <taxon>OSLEUM clade</taxon>
        <taxon>Lecanoromycetidae</taxon>
        <taxon>Lecanorales</taxon>
        <taxon>Lecanorineae</taxon>
        <taxon>Parmeliaceae</taxon>
        <taxon>Imshaugia</taxon>
    </lineage>
</organism>
<proteinExistence type="predicted"/>
<feature type="region of interest" description="Disordered" evidence="1">
    <location>
        <begin position="241"/>
        <end position="264"/>
    </location>
</feature>
<dbReference type="Proteomes" id="UP000664534">
    <property type="component" value="Unassembled WGS sequence"/>
</dbReference>
<keyword evidence="4" id="KW-1185">Reference proteome</keyword>
<reference evidence="3" key="1">
    <citation type="submission" date="2021-03" db="EMBL/GenBank/DDBJ databases">
        <authorList>
            <person name="Tagirdzhanova G."/>
        </authorList>
    </citation>
    <scope>NUCLEOTIDE SEQUENCE</scope>
</reference>
<dbReference type="EMBL" id="CAJPDT010000078">
    <property type="protein sequence ID" value="CAF9934737.1"/>
    <property type="molecule type" value="Genomic_DNA"/>
</dbReference>
<accession>A0A8H3G170</accession>